<evidence type="ECO:0000313" key="2">
    <source>
        <dbReference type="Proteomes" id="UP001163835"/>
    </source>
</evidence>
<sequence>MNRSAMHPSQALSIMGIQNLWPLVDEAGFTCKLKNFVLEHGFIKNHHRSRTVIIGVDISSFLDGFRASDRGPHANRRLHTSDSTLTQFFKLLCGLSKAGAHCIFVYDGNGRPLIKRGTQVIMRESDYHKHSRKLIKYFGYYSHTAPGEAEAELADMYKQGIIDIVLSKDSDVFPLGVGSIMKLVVPKEPKSLWGDLDVRVYHANVATRQEAGGGKSKYAEERQ</sequence>
<keyword evidence="2" id="KW-1185">Reference proteome</keyword>
<protein>
    <submittedName>
        <fullName evidence="1">PIN domain-like protein</fullName>
    </submittedName>
</protein>
<name>A0ACC1TNX7_9AGAR</name>
<dbReference type="Proteomes" id="UP001163835">
    <property type="component" value="Unassembled WGS sequence"/>
</dbReference>
<dbReference type="EMBL" id="MU795461">
    <property type="protein sequence ID" value="KAJ3806190.1"/>
    <property type="molecule type" value="Genomic_DNA"/>
</dbReference>
<evidence type="ECO:0000313" key="1">
    <source>
        <dbReference type="EMBL" id="KAJ3806190.1"/>
    </source>
</evidence>
<organism evidence="1 2">
    <name type="scientific">Lentinula aff. lateritia</name>
    <dbReference type="NCBI Taxonomy" id="2804960"/>
    <lineage>
        <taxon>Eukaryota</taxon>
        <taxon>Fungi</taxon>
        <taxon>Dikarya</taxon>
        <taxon>Basidiomycota</taxon>
        <taxon>Agaricomycotina</taxon>
        <taxon>Agaricomycetes</taxon>
        <taxon>Agaricomycetidae</taxon>
        <taxon>Agaricales</taxon>
        <taxon>Marasmiineae</taxon>
        <taxon>Omphalotaceae</taxon>
        <taxon>Lentinula</taxon>
    </lineage>
</organism>
<proteinExistence type="predicted"/>
<comment type="caution">
    <text evidence="1">The sequence shown here is derived from an EMBL/GenBank/DDBJ whole genome shotgun (WGS) entry which is preliminary data.</text>
</comment>
<accession>A0ACC1TNX7</accession>
<reference evidence="1" key="1">
    <citation type="submission" date="2022-09" db="EMBL/GenBank/DDBJ databases">
        <title>A Global Phylogenomic Analysis of the Shiitake Genus Lentinula.</title>
        <authorList>
            <consortium name="DOE Joint Genome Institute"/>
            <person name="Sierra-Patev S."/>
            <person name="Min B."/>
            <person name="Naranjo-Ortiz M."/>
            <person name="Looney B."/>
            <person name="Konkel Z."/>
            <person name="Slot J.C."/>
            <person name="Sakamoto Y."/>
            <person name="Steenwyk J.L."/>
            <person name="Rokas A."/>
            <person name="Carro J."/>
            <person name="Camarero S."/>
            <person name="Ferreira P."/>
            <person name="Molpeceres G."/>
            <person name="Ruiz-Duenas F.J."/>
            <person name="Serrano A."/>
            <person name="Henrissat B."/>
            <person name="Drula E."/>
            <person name="Hughes K.W."/>
            <person name="Mata J.L."/>
            <person name="Ishikawa N.K."/>
            <person name="Vargas-Isla R."/>
            <person name="Ushijima S."/>
            <person name="Smith C.A."/>
            <person name="Ahrendt S."/>
            <person name="Andreopoulos W."/>
            <person name="He G."/>
            <person name="Labutti K."/>
            <person name="Lipzen A."/>
            <person name="Ng V."/>
            <person name="Riley R."/>
            <person name="Sandor L."/>
            <person name="Barry K."/>
            <person name="Martinez A.T."/>
            <person name="Xiao Y."/>
            <person name="Gibbons J.G."/>
            <person name="Terashima K."/>
            <person name="Grigoriev I.V."/>
            <person name="Hibbett D.S."/>
        </authorList>
    </citation>
    <scope>NUCLEOTIDE SEQUENCE</scope>
    <source>
        <strain evidence="1">TMI1499</strain>
    </source>
</reference>
<gene>
    <name evidence="1" type="ORF">F5876DRAFT_80957</name>
</gene>